<organism evidence="2 3">
    <name type="scientific">Scyliorhinus torazame</name>
    <name type="common">Cloudy catshark</name>
    <name type="synonym">Catulus torazame</name>
    <dbReference type="NCBI Taxonomy" id="75743"/>
    <lineage>
        <taxon>Eukaryota</taxon>
        <taxon>Metazoa</taxon>
        <taxon>Chordata</taxon>
        <taxon>Craniata</taxon>
        <taxon>Vertebrata</taxon>
        <taxon>Chondrichthyes</taxon>
        <taxon>Elasmobranchii</taxon>
        <taxon>Galeomorphii</taxon>
        <taxon>Galeoidea</taxon>
        <taxon>Carcharhiniformes</taxon>
        <taxon>Scyliorhinidae</taxon>
        <taxon>Scyliorhinus</taxon>
    </lineage>
</organism>
<dbReference type="Proteomes" id="UP000288216">
    <property type="component" value="Unassembled WGS sequence"/>
</dbReference>
<dbReference type="OMA" id="ENTPCTY"/>
<dbReference type="Pfam" id="PF18744">
    <property type="entry name" value="SNAD1"/>
    <property type="match status" value="1"/>
</dbReference>
<dbReference type="InterPro" id="IPR040958">
    <property type="entry name" value="SNAD1"/>
</dbReference>
<proteinExistence type="predicted"/>
<protein>
    <submittedName>
        <fullName evidence="2">Uncharacterized protein</fullName>
    </submittedName>
</protein>
<evidence type="ECO:0000313" key="2">
    <source>
        <dbReference type="EMBL" id="GCB75439.1"/>
    </source>
</evidence>
<sequence length="237" mass="27191">MRSVALLLLAVLCVSELNATELNDGVLTRIVKDFRDVGDEAKDQFSFLIALDPGQCTSYQENLYLNCGKRSKLPSISKTPDDFNVSLNYMAVYPDKGQACSEYKILFNKREGKRVSEWFGKNIKVLQKGGCVIFFTENTPCTYKCFSGKPKTDIAAPLLSNPFDSWRTDGDIDVHKYFVYGEVYDIDKEKNKPWVIHHFQCMDEFAVDPHGSFLFRQCQENLLCRHCDRQNDYCVNL</sequence>
<name>A0A401PQN5_SCYTO</name>
<reference evidence="2 3" key="1">
    <citation type="journal article" date="2018" name="Nat. Ecol. Evol.">
        <title>Shark genomes provide insights into elasmobranch evolution and the origin of vertebrates.</title>
        <authorList>
            <person name="Hara Y"/>
            <person name="Yamaguchi K"/>
            <person name="Onimaru K"/>
            <person name="Kadota M"/>
            <person name="Koyanagi M"/>
            <person name="Keeley SD"/>
            <person name="Tatsumi K"/>
            <person name="Tanaka K"/>
            <person name="Motone F"/>
            <person name="Kageyama Y"/>
            <person name="Nozu R"/>
            <person name="Adachi N"/>
            <person name="Nishimura O"/>
            <person name="Nakagawa R"/>
            <person name="Tanegashima C"/>
            <person name="Kiyatake I"/>
            <person name="Matsumoto R"/>
            <person name="Murakumo K"/>
            <person name="Nishida K"/>
            <person name="Terakita A"/>
            <person name="Kuratani S"/>
            <person name="Sato K"/>
            <person name="Hyodo S Kuraku.S."/>
        </authorList>
    </citation>
    <scope>NUCLEOTIDE SEQUENCE [LARGE SCALE GENOMIC DNA]</scope>
</reference>
<evidence type="ECO:0000313" key="3">
    <source>
        <dbReference type="Proteomes" id="UP000288216"/>
    </source>
</evidence>
<keyword evidence="1" id="KW-0732">Signal</keyword>
<feature type="signal peptide" evidence="1">
    <location>
        <begin position="1"/>
        <end position="19"/>
    </location>
</feature>
<dbReference type="EMBL" id="BFAA01017638">
    <property type="protein sequence ID" value="GCB75439.1"/>
    <property type="molecule type" value="Genomic_DNA"/>
</dbReference>
<dbReference type="OrthoDB" id="9930985at2759"/>
<dbReference type="AlphaFoldDB" id="A0A401PQN5"/>
<gene>
    <name evidence="2" type="ORF">scyTo_0020912</name>
</gene>
<accession>A0A401PQN5</accession>
<comment type="caution">
    <text evidence="2">The sequence shown here is derived from an EMBL/GenBank/DDBJ whole genome shotgun (WGS) entry which is preliminary data.</text>
</comment>
<keyword evidence="3" id="KW-1185">Reference proteome</keyword>
<evidence type="ECO:0000256" key="1">
    <source>
        <dbReference type="SAM" id="SignalP"/>
    </source>
</evidence>
<feature type="chain" id="PRO_5019548225" evidence="1">
    <location>
        <begin position="20"/>
        <end position="237"/>
    </location>
</feature>